<keyword evidence="2" id="KW-1185">Reference proteome</keyword>
<evidence type="ECO:0000313" key="2">
    <source>
        <dbReference type="Proteomes" id="UP000294656"/>
    </source>
</evidence>
<organism evidence="1 2">
    <name type="scientific">Marinomonas balearica</name>
    <dbReference type="NCBI Taxonomy" id="491947"/>
    <lineage>
        <taxon>Bacteria</taxon>
        <taxon>Pseudomonadati</taxon>
        <taxon>Pseudomonadota</taxon>
        <taxon>Gammaproteobacteria</taxon>
        <taxon>Oceanospirillales</taxon>
        <taxon>Oceanospirillaceae</taxon>
        <taxon>Marinomonas</taxon>
    </lineage>
</organism>
<gene>
    <name evidence="1" type="ORF">DFP79_0195</name>
</gene>
<dbReference type="EMBL" id="SNXC01000002">
    <property type="protein sequence ID" value="TDP01292.1"/>
    <property type="molecule type" value="Genomic_DNA"/>
</dbReference>
<proteinExistence type="predicted"/>
<feature type="non-terminal residue" evidence="1">
    <location>
        <position position="28"/>
    </location>
</feature>
<dbReference type="AlphaFoldDB" id="A0A4R6MH75"/>
<reference evidence="1 2" key="1">
    <citation type="submission" date="2019-03" db="EMBL/GenBank/DDBJ databases">
        <title>Genomic Encyclopedia of Type Strains, Phase III (KMG-III): the genomes of soil and plant-associated and newly described type strains.</title>
        <authorList>
            <person name="Whitman W."/>
        </authorList>
    </citation>
    <scope>NUCLEOTIDE SEQUENCE [LARGE SCALE GENOMIC DNA]</scope>
    <source>
        <strain evidence="1 2">CECT 7378</strain>
    </source>
</reference>
<protein>
    <submittedName>
        <fullName evidence="1">Uncharacterized protein</fullName>
    </submittedName>
</protein>
<accession>A0A4R6MH75</accession>
<dbReference type="Proteomes" id="UP000294656">
    <property type="component" value="Unassembled WGS sequence"/>
</dbReference>
<sequence>MSEKYLVDTISNIPEIMELLKILNDVEL</sequence>
<evidence type="ECO:0000313" key="1">
    <source>
        <dbReference type="EMBL" id="TDP01292.1"/>
    </source>
</evidence>
<comment type="caution">
    <text evidence="1">The sequence shown here is derived from an EMBL/GenBank/DDBJ whole genome shotgun (WGS) entry which is preliminary data.</text>
</comment>
<name>A0A4R6MH75_9GAMM</name>